<dbReference type="GO" id="GO:0016042">
    <property type="term" value="P:lipid catabolic process"/>
    <property type="evidence" value="ECO:0007669"/>
    <property type="project" value="UniProtKB-KW"/>
</dbReference>
<evidence type="ECO:0000256" key="6">
    <source>
        <dbReference type="ARBA" id="ARBA00059664"/>
    </source>
</evidence>
<keyword evidence="2 7" id="KW-0378">Hydrolase</keyword>
<comment type="caution">
    <text evidence="10">The sequence shown here is derived from an EMBL/GenBank/DDBJ whole genome shotgun (WGS) entry which is preliminary data.</text>
</comment>
<dbReference type="GO" id="GO:0004435">
    <property type="term" value="F:phosphatidylinositol-4,5-bisphosphate phospholipase C activity"/>
    <property type="evidence" value="ECO:0007669"/>
    <property type="project" value="UniProtKB-EC"/>
</dbReference>
<comment type="catalytic activity">
    <reaction evidence="1 7">
        <text>a 1,2-diacyl-sn-glycero-3-phospho-(1D-myo-inositol-4,5-bisphosphate) + H2O = 1D-myo-inositol 1,4,5-trisphosphate + a 1,2-diacyl-sn-glycerol + H(+)</text>
        <dbReference type="Rhea" id="RHEA:33179"/>
        <dbReference type="ChEBI" id="CHEBI:15377"/>
        <dbReference type="ChEBI" id="CHEBI:15378"/>
        <dbReference type="ChEBI" id="CHEBI:17815"/>
        <dbReference type="ChEBI" id="CHEBI:58456"/>
        <dbReference type="ChEBI" id="CHEBI:203600"/>
        <dbReference type="EC" id="3.1.4.11"/>
    </reaction>
</comment>
<dbReference type="GO" id="GO:0048015">
    <property type="term" value="P:phosphatidylinositol-mediated signaling"/>
    <property type="evidence" value="ECO:0007669"/>
    <property type="project" value="TreeGrafter"/>
</dbReference>
<dbReference type="PANTHER" id="PTHR10336">
    <property type="entry name" value="PHOSPHOINOSITIDE-SPECIFIC PHOSPHOLIPASE C FAMILY PROTEIN"/>
    <property type="match status" value="1"/>
</dbReference>
<evidence type="ECO:0000256" key="4">
    <source>
        <dbReference type="ARBA" id="ARBA00023098"/>
    </source>
</evidence>
<reference evidence="10" key="1">
    <citation type="submission" date="2021-07" db="EMBL/GenBank/DDBJ databases">
        <authorList>
            <person name="Durling M."/>
        </authorList>
    </citation>
    <scope>NUCLEOTIDE SEQUENCE</scope>
</reference>
<dbReference type="GO" id="GO:0051209">
    <property type="term" value="P:release of sequestered calcium ion into cytosol"/>
    <property type="evidence" value="ECO:0007669"/>
    <property type="project" value="TreeGrafter"/>
</dbReference>
<feature type="compositionally biased region" description="Basic and acidic residues" evidence="8">
    <location>
        <begin position="243"/>
        <end position="252"/>
    </location>
</feature>
<dbReference type="InterPro" id="IPR035892">
    <property type="entry name" value="C2_domain_sf"/>
</dbReference>
<dbReference type="SMART" id="SM00149">
    <property type="entry name" value="PLCYc"/>
    <property type="match status" value="1"/>
</dbReference>
<evidence type="ECO:0000259" key="9">
    <source>
        <dbReference type="PROSITE" id="PS50008"/>
    </source>
</evidence>
<dbReference type="CDD" id="cd08598">
    <property type="entry name" value="PI-PLC1c_yeast"/>
    <property type="match status" value="1"/>
</dbReference>
<dbReference type="InterPro" id="IPR017946">
    <property type="entry name" value="PLC-like_Pdiesterase_TIM-brl"/>
</dbReference>
<feature type="compositionally biased region" description="Basic residues" evidence="8">
    <location>
        <begin position="229"/>
        <end position="242"/>
    </location>
</feature>
<feature type="compositionally biased region" description="Low complexity" evidence="8">
    <location>
        <begin position="208"/>
        <end position="219"/>
    </location>
</feature>
<feature type="compositionally biased region" description="Polar residues" evidence="8">
    <location>
        <begin position="767"/>
        <end position="787"/>
    </location>
</feature>
<dbReference type="Pfam" id="PF00388">
    <property type="entry name" value="PI-PLC-X"/>
    <property type="match status" value="2"/>
</dbReference>
<organism evidence="10 11">
    <name type="scientific">Hymenoscyphus fraxineus</name>
    <dbReference type="NCBI Taxonomy" id="746836"/>
    <lineage>
        <taxon>Eukaryota</taxon>
        <taxon>Fungi</taxon>
        <taxon>Dikarya</taxon>
        <taxon>Ascomycota</taxon>
        <taxon>Pezizomycotina</taxon>
        <taxon>Leotiomycetes</taxon>
        <taxon>Helotiales</taxon>
        <taxon>Helotiaceae</taxon>
        <taxon>Hymenoscyphus</taxon>
    </lineage>
</organism>
<evidence type="ECO:0000256" key="5">
    <source>
        <dbReference type="ARBA" id="ARBA00023224"/>
    </source>
</evidence>
<dbReference type="Pfam" id="PF00168">
    <property type="entry name" value="C2"/>
    <property type="match status" value="1"/>
</dbReference>
<dbReference type="InterPro" id="IPR000909">
    <property type="entry name" value="PLipase_C_PInositol-sp_X_dom"/>
</dbReference>
<dbReference type="InterPro" id="IPR001192">
    <property type="entry name" value="PI-PLC_fam"/>
</dbReference>
<keyword evidence="5" id="KW-0807">Transducer</keyword>
<feature type="compositionally biased region" description="Polar residues" evidence="8">
    <location>
        <begin position="411"/>
        <end position="422"/>
    </location>
</feature>
<evidence type="ECO:0000256" key="8">
    <source>
        <dbReference type="SAM" id="MobiDB-lite"/>
    </source>
</evidence>
<protein>
    <recommendedName>
        <fullName evidence="7">Phosphoinositide phospholipase C</fullName>
        <ecNumber evidence="7">3.1.4.11</ecNumber>
    </recommendedName>
</protein>
<dbReference type="FunFam" id="3.20.20.190:FF:000039">
    <property type="entry name" value="Phosphoinositide phospholipase C"/>
    <property type="match status" value="1"/>
</dbReference>
<dbReference type="AlphaFoldDB" id="A0A9N9KMM3"/>
<feature type="region of interest" description="Disordered" evidence="8">
    <location>
        <begin position="757"/>
        <end position="852"/>
    </location>
</feature>
<dbReference type="InterPro" id="IPR000008">
    <property type="entry name" value="C2_dom"/>
</dbReference>
<dbReference type="SMART" id="SM00239">
    <property type="entry name" value="C2"/>
    <property type="match status" value="1"/>
</dbReference>
<feature type="region of interest" description="Disordered" evidence="8">
    <location>
        <begin position="178"/>
        <end position="304"/>
    </location>
</feature>
<accession>A0A9N9KMM3</accession>
<feature type="domain" description="PI-PLC Y-box" evidence="9">
    <location>
        <begin position="445"/>
        <end position="558"/>
    </location>
</feature>
<feature type="compositionally biased region" description="Basic and acidic residues" evidence="8">
    <location>
        <begin position="608"/>
        <end position="639"/>
    </location>
</feature>
<dbReference type="PROSITE" id="PS50007">
    <property type="entry name" value="PIPLC_X_DOMAIN"/>
    <property type="match status" value="1"/>
</dbReference>
<proteinExistence type="predicted"/>
<feature type="region of interest" description="Disordered" evidence="8">
    <location>
        <begin position="723"/>
        <end position="743"/>
    </location>
</feature>
<dbReference type="Pfam" id="PF00387">
    <property type="entry name" value="PI-PLC-Y"/>
    <property type="match status" value="1"/>
</dbReference>
<dbReference type="SUPFAM" id="SSF49562">
    <property type="entry name" value="C2 domain (Calcium/lipid-binding domain, CaLB)"/>
    <property type="match status" value="1"/>
</dbReference>
<name>A0A9N9KMM3_9HELO</name>
<dbReference type="Proteomes" id="UP000696280">
    <property type="component" value="Unassembled WGS sequence"/>
</dbReference>
<evidence type="ECO:0000313" key="10">
    <source>
        <dbReference type="EMBL" id="CAG8948750.1"/>
    </source>
</evidence>
<evidence type="ECO:0000256" key="7">
    <source>
        <dbReference type="RuleBase" id="RU361133"/>
    </source>
</evidence>
<feature type="compositionally biased region" description="Low complexity" evidence="8">
    <location>
        <begin position="799"/>
        <end position="820"/>
    </location>
</feature>
<evidence type="ECO:0000256" key="1">
    <source>
        <dbReference type="ARBA" id="ARBA00001195"/>
    </source>
</evidence>
<dbReference type="CDD" id="cd00275">
    <property type="entry name" value="C2_PLC_like"/>
    <property type="match status" value="1"/>
</dbReference>
<evidence type="ECO:0000256" key="2">
    <source>
        <dbReference type="ARBA" id="ARBA00022801"/>
    </source>
</evidence>
<dbReference type="PANTHER" id="PTHR10336:SF82">
    <property type="entry name" value="PHOSPHOINOSITIDE PHOSPHOLIPASE C"/>
    <property type="match status" value="1"/>
</dbReference>
<dbReference type="SUPFAM" id="SSF51695">
    <property type="entry name" value="PLC-like phosphodiesterases"/>
    <property type="match status" value="1"/>
</dbReference>
<dbReference type="Gene3D" id="3.20.20.190">
    <property type="entry name" value="Phosphatidylinositol (PI) phosphodiesterase"/>
    <property type="match status" value="2"/>
</dbReference>
<feature type="region of interest" description="Disordered" evidence="8">
    <location>
        <begin position="405"/>
        <end position="431"/>
    </location>
</feature>
<evidence type="ECO:0000313" key="11">
    <source>
        <dbReference type="Proteomes" id="UP000696280"/>
    </source>
</evidence>
<comment type="function">
    <text evidence="6">The production of the second messenger molecules diacylglycerol (DAG) and inositol 1,4,5-trisphosphate (IP3) is mediated by activated phosphatidylinositol-specific phospholipase C enzymes.</text>
</comment>
<evidence type="ECO:0000256" key="3">
    <source>
        <dbReference type="ARBA" id="ARBA00022963"/>
    </source>
</evidence>
<dbReference type="OrthoDB" id="269822at2759"/>
<dbReference type="EMBL" id="CAJVRL010000001">
    <property type="protein sequence ID" value="CAG8948750.1"/>
    <property type="molecule type" value="Genomic_DNA"/>
</dbReference>
<keyword evidence="4 7" id="KW-0443">Lipid metabolism</keyword>
<dbReference type="InterPro" id="IPR001711">
    <property type="entry name" value="PLipase_C_Pinositol-sp_Y"/>
</dbReference>
<feature type="region of interest" description="Disordered" evidence="8">
    <location>
        <begin position="608"/>
        <end position="642"/>
    </location>
</feature>
<sequence length="852" mass="94563">MPPGLLVPTGKHFPIHKLMAMSTMMSPHHSAHIRPLVQAGGGDAISDVPLHQLFLSHDVQERLRKVYDAVRGKDKNLSREKFVAWLAEVQQHEINSLDKEEYTFQQFLETVYYSWGFEALTKPPKLEDKDLSRPISNYYISSSHNTYLMGNQLSSKSSTEAYRNVLIRGCRCIEIDVHNGQPPEPKSPESDRSQVSSPTKLEHKQRKSTSTWSSRAAAALEKASEKYKNTKKKLRSDKKKGKKEKEPGKEDSSASSSSSFSSEEEKELAKGGAVGETGRVPSGDSIKTSKSNERPTSSRSADLRSGEPLVLHGWTLTAPVGFRAVCKSIRETAFLTSNLPLIVSLEVHADMEQQELMVDIMLEEWKGLLIDEAHETCDPRERLPRLDELMNKILIKVKKGIPDKPEEAVKGSSTLSPANTYNEADLSGSDDDKSIAKRKKICEKLSNLGIYTHSEHFRSFDTLSAKSPPHVFSIGESQIMDLHSNKGSEMFRHNRDYFMRAYPAGFRIDSSNLDPSVFWRKGIQMVALNWQKLDEGMMLNEGMFAGEHGWVLKPPGYRSDPTEPIQYKTLDLNITVYAGQHIPLPSGETAKGLHPYVKCELHIEKPEDSDIKSKDRVSRAKEGDYKEKTEYSKGDHPDYGPEGQKMTFEGIPQVVEELSFVRFKVEDSKITKDDLVAWACIRLDRLQQGYRFIHLFDVKGHVTPGMLFVKIEKKLTPESPMTALPVASRTSPPAKELPPAQVPDKVANIVVPVPAPAALPTPPADSSKVQESTSTTGQVQESTSTAGQVPEEVEPSKVAAELKAAQAANQTETTSSSTSNGQLDEKTTPTQLITSNAPALAVDTPPTPEPTK</sequence>
<dbReference type="SMART" id="SM00148">
    <property type="entry name" value="PLCXc"/>
    <property type="match status" value="1"/>
</dbReference>
<feature type="compositionally biased region" description="Polar residues" evidence="8">
    <location>
        <begin position="285"/>
        <end position="300"/>
    </location>
</feature>
<keyword evidence="3 7" id="KW-0442">Lipid degradation</keyword>
<dbReference type="Gene3D" id="2.60.40.150">
    <property type="entry name" value="C2 domain"/>
    <property type="match status" value="1"/>
</dbReference>
<gene>
    <name evidence="10" type="ORF">HYFRA_00001871</name>
</gene>
<dbReference type="PROSITE" id="PS50008">
    <property type="entry name" value="PIPLC_Y_DOMAIN"/>
    <property type="match status" value="1"/>
</dbReference>
<dbReference type="PRINTS" id="PR00390">
    <property type="entry name" value="PHPHLIPASEC"/>
</dbReference>
<feature type="compositionally biased region" description="Polar residues" evidence="8">
    <location>
        <begin position="828"/>
        <end position="837"/>
    </location>
</feature>
<keyword evidence="11" id="KW-1185">Reference proteome</keyword>
<dbReference type="EC" id="3.1.4.11" evidence="7"/>